<dbReference type="STRING" id="1566387.QV13_23895"/>
<dbReference type="InterPro" id="IPR019080">
    <property type="entry name" value="YqaJ_viral_recombinase"/>
</dbReference>
<sequence>MSVEVFYPKSRDEWLALRQLDLTASDIGAVAGVDHFKSPLRVYAEKTGMIGGEAENDAMRRGRWLEAAVIEAMRETYPTWDLRRAGVYLRDTEIRMGATPDAVAEDPAEPGIINIQCKVIARPVYEREWENDKAPLKYALQTISEGVLLNSRTNLVAALVIDTYTAQLVVDEVPRHPDAENKVRTIVQQFWSNVAAGRQPAVDYASDAEVIAAMYPASVPAKIIDLSTDNFLPALLAERADIKVREKADKERVEEIDTEIKSKMGDAEEATLPGWKLTWKTQQRKQYTVAASTQRPLRVADHR</sequence>
<dbReference type="RefSeq" id="WP_036253713.1">
    <property type="nucleotide sequence ID" value="NZ_MDEO01000036.1"/>
</dbReference>
<evidence type="ECO:0000313" key="2">
    <source>
        <dbReference type="EMBL" id="OCX12644.1"/>
    </source>
</evidence>
<protein>
    <recommendedName>
        <fullName evidence="1">YqaJ viral recombinase domain-containing protein</fullName>
    </recommendedName>
</protein>
<evidence type="ECO:0000259" key="1">
    <source>
        <dbReference type="Pfam" id="PF09588"/>
    </source>
</evidence>
<dbReference type="AlphaFoldDB" id="A0A1C2DD10"/>
<name>A0A1C2DD10_9HYPH</name>
<feature type="domain" description="YqaJ viral recombinase" evidence="1">
    <location>
        <begin position="13"/>
        <end position="142"/>
    </location>
</feature>
<dbReference type="InterPro" id="IPR011335">
    <property type="entry name" value="Restrct_endonuc-II-like"/>
</dbReference>
<proteinExistence type="predicted"/>
<comment type="caution">
    <text evidence="2">The sequence shown here is derived from an EMBL/GenBank/DDBJ whole genome shotgun (WGS) entry which is preliminary data.</text>
</comment>
<dbReference type="InterPro" id="IPR011604">
    <property type="entry name" value="PDDEXK-like_dom_sf"/>
</dbReference>
<dbReference type="Proteomes" id="UP000094412">
    <property type="component" value="Unassembled WGS sequence"/>
</dbReference>
<dbReference type="Gene3D" id="3.90.320.10">
    <property type="match status" value="1"/>
</dbReference>
<gene>
    <name evidence="2" type="ORF">QV13_23895</name>
</gene>
<reference evidence="2 3" key="1">
    <citation type="submission" date="2016-08" db="EMBL/GenBank/DDBJ databases">
        <title>Whole genome sequence of Mesorhizobium sp. strain UASWS1009 isolated from industrial sewage.</title>
        <authorList>
            <person name="Crovadore J."/>
            <person name="Calmin G."/>
            <person name="Chablais R."/>
            <person name="Cochard B."/>
            <person name="Lefort F."/>
        </authorList>
    </citation>
    <scope>NUCLEOTIDE SEQUENCE [LARGE SCALE GENOMIC DNA]</scope>
    <source>
        <strain evidence="2 3">UASWS1009</strain>
    </source>
</reference>
<dbReference type="EMBL" id="MDEO01000036">
    <property type="protein sequence ID" value="OCX12644.1"/>
    <property type="molecule type" value="Genomic_DNA"/>
</dbReference>
<dbReference type="Pfam" id="PF09588">
    <property type="entry name" value="YqaJ"/>
    <property type="match status" value="1"/>
</dbReference>
<accession>A0A1C2DD10</accession>
<keyword evidence="3" id="KW-1185">Reference proteome</keyword>
<dbReference type="SUPFAM" id="SSF52980">
    <property type="entry name" value="Restriction endonuclease-like"/>
    <property type="match status" value="1"/>
</dbReference>
<evidence type="ECO:0000313" key="3">
    <source>
        <dbReference type="Proteomes" id="UP000094412"/>
    </source>
</evidence>
<organism evidence="2 3">
    <name type="scientific">Mesorhizobium hungaricum</name>
    <dbReference type="NCBI Taxonomy" id="1566387"/>
    <lineage>
        <taxon>Bacteria</taxon>
        <taxon>Pseudomonadati</taxon>
        <taxon>Pseudomonadota</taxon>
        <taxon>Alphaproteobacteria</taxon>
        <taxon>Hyphomicrobiales</taxon>
        <taxon>Phyllobacteriaceae</taxon>
        <taxon>Mesorhizobium</taxon>
    </lineage>
</organism>